<evidence type="ECO:0000256" key="1">
    <source>
        <dbReference type="SAM" id="MobiDB-lite"/>
    </source>
</evidence>
<dbReference type="KEGG" id="ccac:CcaHIS019_0600650"/>
<name>A0AA48L7N7_9TREE</name>
<organism evidence="3 4">
    <name type="scientific">Cutaneotrichosporon cavernicola</name>
    <dbReference type="NCBI Taxonomy" id="279322"/>
    <lineage>
        <taxon>Eukaryota</taxon>
        <taxon>Fungi</taxon>
        <taxon>Dikarya</taxon>
        <taxon>Basidiomycota</taxon>
        <taxon>Agaricomycotina</taxon>
        <taxon>Tremellomycetes</taxon>
        <taxon>Trichosporonales</taxon>
        <taxon>Trichosporonaceae</taxon>
        <taxon>Cutaneotrichosporon</taxon>
    </lineage>
</organism>
<sequence>MSHPASPISTPSHGSCIAIQPPRHRSSHDKAAIDVAQFSVNEQCVPHGECDVFQDFINVGKPVFHIEYPTEKTSFSKLCTGSQFTTMLKNMDLSGMATYCDGSEATTQTL</sequence>
<evidence type="ECO:0000313" key="4">
    <source>
        <dbReference type="Proteomes" id="UP001233271"/>
    </source>
</evidence>
<evidence type="ECO:0000313" key="3">
    <source>
        <dbReference type="EMBL" id="BEI93606.1"/>
    </source>
</evidence>
<reference evidence="3" key="1">
    <citation type="journal article" date="2023" name="BMC Genomics">
        <title>Chromosome-level genome assemblies of Cutaneotrichosporon spp. (Trichosporonales, Basidiomycota) reveal imbalanced evolution between nucleotide sequences and chromosome synteny.</title>
        <authorList>
            <person name="Kobayashi Y."/>
            <person name="Kayamori A."/>
            <person name="Aoki K."/>
            <person name="Shiwa Y."/>
            <person name="Matsutani M."/>
            <person name="Fujita N."/>
            <person name="Sugita T."/>
            <person name="Iwasaki W."/>
            <person name="Tanaka N."/>
            <person name="Takashima M."/>
        </authorList>
    </citation>
    <scope>NUCLEOTIDE SEQUENCE</scope>
    <source>
        <strain evidence="3">HIS019</strain>
    </source>
</reference>
<dbReference type="GeneID" id="85497476"/>
<dbReference type="PANTHER" id="PTHR35273">
    <property type="entry name" value="ALPHA-1,4 POLYGALACTOSAMINIDASE, PUTATIVE (AFU_ORTHOLOGUE AFUA_3G07890)-RELATED"/>
    <property type="match status" value="1"/>
</dbReference>
<keyword evidence="4" id="KW-1185">Reference proteome</keyword>
<gene>
    <name evidence="3" type="ORF">CcaverHIS019_0600650</name>
</gene>
<accession>A0AA48L7N7</accession>
<dbReference type="EMBL" id="AP028217">
    <property type="protein sequence ID" value="BEI93606.1"/>
    <property type="molecule type" value="Genomic_DNA"/>
</dbReference>
<dbReference type="PANTHER" id="PTHR35273:SF2">
    <property type="entry name" value="ALPHA-GALACTOSIDASE"/>
    <property type="match status" value="1"/>
</dbReference>
<feature type="region of interest" description="Disordered" evidence="1">
    <location>
        <begin position="1"/>
        <end position="28"/>
    </location>
</feature>
<proteinExistence type="predicted"/>
<protein>
    <recommendedName>
        <fullName evidence="2">Glycoside-hydrolase family GH114 TIM-barrel domain-containing protein</fullName>
    </recommendedName>
</protein>
<dbReference type="Pfam" id="PF03537">
    <property type="entry name" value="Glyco_hydro_114"/>
    <property type="match status" value="1"/>
</dbReference>
<dbReference type="Proteomes" id="UP001233271">
    <property type="component" value="Chromosome 6"/>
</dbReference>
<evidence type="ECO:0000259" key="2">
    <source>
        <dbReference type="Pfam" id="PF03537"/>
    </source>
</evidence>
<feature type="domain" description="Glycoside-hydrolase family GH114 TIM-barrel" evidence="2">
    <location>
        <begin position="32"/>
        <end position="94"/>
    </location>
</feature>
<dbReference type="RefSeq" id="XP_060458871.1">
    <property type="nucleotide sequence ID" value="XM_060602482.1"/>
</dbReference>
<dbReference type="InterPro" id="IPR004352">
    <property type="entry name" value="GH114_TIM-barrel"/>
</dbReference>
<dbReference type="AlphaFoldDB" id="A0AA48L7N7"/>